<evidence type="ECO:0000313" key="4">
    <source>
        <dbReference type="Proteomes" id="UP000244336"/>
    </source>
</evidence>
<dbReference type="Gramene" id="PUZ69663">
    <property type="protein sequence ID" value="PUZ69663"/>
    <property type="gene ID" value="GQ55_2G127500"/>
</dbReference>
<dbReference type="Pfam" id="PF22600">
    <property type="entry name" value="MTPAP-like_central"/>
    <property type="match status" value="1"/>
</dbReference>
<dbReference type="Gene3D" id="1.10.1410.10">
    <property type="match status" value="1"/>
</dbReference>
<feature type="region of interest" description="Disordered" evidence="1">
    <location>
        <begin position="498"/>
        <end position="521"/>
    </location>
</feature>
<name>A0A2T7EPA6_9POAL</name>
<dbReference type="SUPFAM" id="SSF81631">
    <property type="entry name" value="PAP/OAS1 substrate-binding domain"/>
    <property type="match status" value="1"/>
</dbReference>
<dbReference type="SUPFAM" id="SSF81301">
    <property type="entry name" value="Nucleotidyltransferase"/>
    <property type="match status" value="1"/>
</dbReference>
<dbReference type="Gene3D" id="3.30.460.10">
    <property type="entry name" value="Beta Polymerase, domain 2"/>
    <property type="match status" value="1"/>
</dbReference>
<dbReference type="Proteomes" id="UP000244336">
    <property type="component" value="Chromosome 2"/>
</dbReference>
<feature type="compositionally biased region" description="Polar residues" evidence="1">
    <location>
        <begin position="505"/>
        <end position="521"/>
    </location>
</feature>
<dbReference type="InterPro" id="IPR043519">
    <property type="entry name" value="NT_sf"/>
</dbReference>
<dbReference type="STRING" id="1504633.A0A2T7EPA6"/>
<evidence type="ECO:0000259" key="2">
    <source>
        <dbReference type="Pfam" id="PF22600"/>
    </source>
</evidence>
<feature type="region of interest" description="Disordered" evidence="1">
    <location>
        <begin position="1"/>
        <end position="23"/>
    </location>
</feature>
<protein>
    <recommendedName>
        <fullName evidence="2">Poly(A) RNA polymerase mitochondrial-like central palm domain-containing protein</fullName>
    </recommendedName>
</protein>
<dbReference type="InterPro" id="IPR054708">
    <property type="entry name" value="MTPAP-like_central"/>
</dbReference>
<dbReference type="GO" id="GO:0031123">
    <property type="term" value="P:RNA 3'-end processing"/>
    <property type="evidence" value="ECO:0007669"/>
    <property type="project" value="TreeGrafter"/>
</dbReference>
<organism evidence="3 4">
    <name type="scientific">Panicum hallii var. hallii</name>
    <dbReference type="NCBI Taxonomy" id="1504633"/>
    <lineage>
        <taxon>Eukaryota</taxon>
        <taxon>Viridiplantae</taxon>
        <taxon>Streptophyta</taxon>
        <taxon>Embryophyta</taxon>
        <taxon>Tracheophyta</taxon>
        <taxon>Spermatophyta</taxon>
        <taxon>Magnoliopsida</taxon>
        <taxon>Liliopsida</taxon>
        <taxon>Poales</taxon>
        <taxon>Poaceae</taxon>
        <taxon>PACMAD clade</taxon>
        <taxon>Panicoideae</taxon>
        <taxon>Panicodae</taxon>
        <taxon>Paniceae</taxon>
        <taxon>Panicinae</taxon>
        <taxon>Panicum</taxon>
        <taxon>Panicum sect. Panicum</taxon>
    </lineage>
</organism>
<dbReference type="AlphaFoldDB" id="A0A2T7EPA6"/>
<keyword evidence="4" id="KW-1185">Reference proteome</keyword>
<evidence type="ECO:0000256" key="1">
    <source>
        <dbReference type="SAM" id="MobiDB-lite"/>
    </source>
</evidence>
<dbReference type="PANTHER" id="PTHR12271">
    <property type="entry name" value="POLY A POLYMERASE CID PAP -RELATED"/>
    <property type="match status" value="1"/>
</dbReference>
<dbReference type="OrthoDB" id="2274644at2759"/>
<dbReference type="CDD" id="cd05402">
    <property type="entry name" value="NT_PAP_TUTase"/>
    <property type="match status" value="1"/>
</dbReference>
<accession>A0A2T7EPA6</accession>
<dbReference type="GO" id="GO:0016779">
    <property type="term" value="F:nucleotidyltransferase activity"/>
    <property type="evidence" value="ECO:0007669"/>
    <property type="project" value="TreeGrafter"/>
</dbReference>
<proteinExistence type="predicted"/>
<reference evidence="3 4" key="1">
    <citation type="submission" date="2018-04" db="EMBL/GenBank/DDBJ databases">
        <title>WGS assembly of Panicum hallii var. hallii HAL2.</title>
        <authorList>
            <person name="Lovell J."/>
            <person name="Jenkins J."/>
            <person name="Lowry D."/>
            <person name="Mamidi S."/>
            <person name="Sreedasyam A."/>
            <person name="Weng X."/>
            <person name="Barry K."/>
            <person name="Bonette J."/>
            <person name="Campitelli B."/>
            <person name="Daum C."/>
            <person name="Gordon S."/>
            <person name="Gould B."/>
            <person name="Lipzen A."/>
            <person name="MacQueen A."/>
            <person name="Palacio-Mejia J."/>
            <person name="Plott C."/>
            <person name="Shakirov E."/>
            <person name="Shu S."/>
            <person name="Yoshinaga Y."/>
            <person name="Zane M."/>
            <person name="Rokhsar D."/>
            <person name="Grimwood J."/>
            <person name="Schmutz J."/>
            <person name="Juenger T."/>
        </authorList>
    </citation>
    <scope>NUCLEOTIDE SEQUENCE [LARGE SCALE GENOMIC DNA]</scope>
    <source>
        <strain evidence="4">cv. HAL2</strain>
    </source>
</reference>
<dbReference type="PANTHER" id="PTHR12271:SF114">
    <property type="entry name" value="OS09G0570600 PROTEIN"/>
    <property type="match status" value="1"/>
</dbReference>
<feature type="compositionally biased region" description="Low complexity" evidence="1">
    <location>
        <begin position="7"/>
        <end position="23"/>
    </location>
</feature>
<gene>
    <name evidence="3" type="ORF">GQ55_2G127500</name>
</gene>
<sequence>MATPAASTSVSDDSDSDSSQCSEASIWDSQELHRQAECLELEELAAISVNPTLLPILNHLLLEVYAVLRPKPLDYDQRNTLVDVIRKITKQIFGSNDGFPVVEPFGSFTMDLFTPRSDLDLSVNFSANTDDRYTRKEKISVIRKFSKVLYSHQRNGICCGVLPIVSARVPILKVIDCGTGVECDISVENKDGMTRSMIFKYVSLLDERFQILSYLVKFWAKIHDLNSPRQLTMSSMSIISLVAFHLQTRHPPILPAFSALLKDGLDCASVERNILPFKGFGSRNTESVAELFVSLISKLLSAESLWEHGLCASNFEASWISKTWKKGVGNLSVEDFLDRSQNFARSVGKVQMQKICKYIRQCALNLLDFMRGKLDTPKLKTLLFGRLSPDDLVSKPRLKHGKRKRKWELCPQGRYAFQKRAKHGGNATTSSGSLPAPASNKVFPAALHDRGTIQRSSIHHRFVPVIPWPRIIPSGFGYGLSLEFPSVARPHPGKGILGRRPSNAVPLNQWNSTSAAAARST</sequence>
<dbReference type="EMBL" id="CM009750">
    <property type="protein sequence ID" value="PUZ69663.1"/>
    <property type="molecule type" value="Genomic_DNA"/>
</dbReference>
<evidence type="ECO:0000313" key="3">
    <source>
        <dbReference type="EMBL" id="PUZ69663.1"/>
    </source>
</evidence>
<feature type="domain" description="Poly(A) RNA polymerase mitochondrial-like central palm" evidence="2">
    <location>
        <begin position="58"/>
        <end position="201"/>
    </location>
</feature>